<evidence type="ECO:0000313" key="11">
    <source>
        <dbReference type="EMBL" id="MCY6960056.1"/>
    </source>
</evidence>
<feature type="transmembrane region" description="Helical" evidence="9">
    <location>
        <begin position="362"/>
        <end position="379"/>
    </location>
</feature>
<dbReference type="EMBL" id="JAPQFJ010000019">
    <property type="protein sequence ID" value="MCY6960056.1"/>
    <property type="molecule type" value="Genomic_DNA"/>
</dbReference>
<keyword evidence="5 9" id="KW-0812">Transmembrane</keyword>
<feature type="transmembrane region" description="Helical" evidence="9">
    <location>
        <begin position="63"/>
        <end position="84"/>
    </location>
</feature>
<comment type="subcellular location">
    <subcellularLocation>
        <location evidence="1">Cell membrane</location>
        <topology evidence="1">Multi-pass membrane protein</topology>
    </subcellularLocation>
</comment>
<dbReference type="InterPro" id="IPR004796">
    <property type="entry name" value="PTS_IIC_cello"/>
</dbReference>
<keyword evidence="7 8" id="KW-0472">Membrane</keyword>
<evidence type="ECO:0000256" key="7">
    <source>
        <dbReference type="ARBA" id="ARBA00023136"/>
    </source>
</evidence>
<keyword evidence="12" id="KW-1185">Reference proteome</keyword>
<evidence type="ECO:0000256" key="5">
    <source>
        <dbReference type="ARBA" id="ARBA00022692"/>
    </source>
</evidence>
<dbReference type="PIRSF" id="PIRSF006351">
    <property type="entry name" value="PTS_EIIC-Cellobiose"/>
    <property type="match status" value="1"/>
</dbReference>
<dbReference type="PROSITE" id="PS51105">
    <property type="entry name" value="PTS_EIIC_TYPE_3"/>
    <property type="match status" value="1"/>
</dbReference>
<feature type="transmembrane region" description="Helical" evidence="9">
    <location>
        <begin position="32"/>
        <end position="51"/>
    </location>
</feature>
<keyword evidence="6 9" id="KW-1133">Transmembrane helix</keyword>
<comment type="caution">
    <text evidence="11">The sequence shown here is derived from an EMBL/GenBank/DDBJ whole genome shotgun (WGS) entry which is preliminary data.</text>
</comment>
<keyword evidence="3 8" id="KW-1003">Cell membrane</keyword>
<evidence type="ECO:0000256" key="9">
    <source>
        <dbReference type="SAM" id="Phobius"/>
    </source>
</evidence>
<dbReference type="RefSeq" id="WP_268062492.1">
    <property type="nucleotide sequence ID" value="NZ_JAPQFJ010000019.1"/>
</dbReference>
<evidence type="ECO:0000256" key="4">
    <source>
        <dbReference type="ARBA" id="ARBA00022597"/>
    </source>
</evidence>
<dbReference type="PANTHER" id="PTHR33989:SF11">
    <property type="entry name" value="LICHENAN PERMEASE IIC COMPONENT"/>
    <property type="match status" value="1"/>
</dbReference>
<feature type="transmembrane region" description="Helical" evidence="9">
    <location>
        <begin position="275"/>
        <end position="297"/>
    </location>
</feature>
<name>A0ABT4DCL4_9CLOT</name>
<feature type="transmembrane region" description="Helical" evidence="9">
    <location>
        <begin position="96"/>
        <end position="116"/>
    </location>
</feature>
<dbReference type="InterPro" id="IPR003352">
    <property type="entry name" value="PTS_EIIC"/>
</dbReference>
<evidence type="ECO:0000256" key="1">
    <source>
        <dbReference type="ARBA" id="ARBA00004651"/>
    </source>
</evidence>
<keyword evidence="4 8" id="KW-0762">Sugar transport</keyword>
<evidence type="ECO:0000256" key="3">
    <source>
        <dbReference type="ARBA" id="ARBA00022475"/>
    </source>
</evidence>
<dbReference type="NCBIfam" id="TIGR00410">
    <property type="entry name" value="lacE"/>
    <property type="match status" value="1"/>
</dbReference>
<sequence>MKSFFDWLEKYLLPPMTKLSEQRHLRAIRDGIISTIPMIIVGSFFLIIAFPPVPSWAAAVKPYILKILFPYRLTMGIMALYAAFGIGYSLAKSYKLNELSGGSLAVVAFLLTNLPVAVDKPDLGWVLPLENLGGSGMFVAIIMSIFAVEVLRFTKEKKLTIKMPEGVPESVANSFAALIPAAVIIITVFIVRHIINFDIQQFIMKIFQPLVYAGNTLPGALIPTLLVALLWACGIHGDSIVGTVARPIWLTLLDANTKAHASGATLLPNIAPEPFFQWFVWIGGSGATIGLVVMMVFSRSKYLKDIGKASLIPGICNINEPVIFGAPIMLNPLFMIPFVLAPLVECLISWGAMSANLVSRPFILAPWTLPAPIGAYLATGGDWRAIVLVCINILISALIYYPFFKAYEKNLIKEQEANVQSASNSNQLEL</sequence>
<dbReference type="Proteomes" id="UP001144612">
    <property type="component" value="Unassembled WGS sequence"/>
</dbReference>
<keyword evidence="2 8" id="KW-0813">Transport</keyword>
<feature type="domain" description="PTS EIIC type-3" evidence="10">
    <location>
        <begin position="8"/>
        <end position="403"/>
    </location>
</feature>
<dbReference type="InterPro" id="IPR004501">
    <property type="entry name" value="PTS_EIIC_3"/>
</dbReference>
<evidence type="ECO:0000256" key="6">
    <source>
        <dbReference type="ARBA" id="ARBA00022989"/>
    </source>
</evidence>
<evidence type="ECO:0000256" key="8">
    <source>
        <dbReference type="PIRNR" id="PIRNR006351"/>
    </source>
</evidence>
<gene>
    <name evidence="11" type="ORF">OW729_15660</name>
</gene>
<protein>
    <recommendedName>
        <fullName evidence="8">Permease IIC component</fullName>
    </recommendedName>
</protein>
<accession>A0ABT4DCL4</accession>
<reference evidence="11" key="1">
    <citation type="submission" date="2022-12" db="EMBL/GenBank/DDBJ databases">
        <title>Clostridium sp. nov., isolated from industrial wastewater.</title>
        <authorList>
            <person name="Jiayan W."/>
        </authorList>
    </citation>
    <scope>NUCLEOTIDE SEQUENCE</scope>
    <source>
        <strain evidence="11">ZC22-4</strain>
    </source>
</reference>
<dbReference type="PANTHER" id="PTHR33989">
    <property type="match status" value="1"/>
</dbReference>
<feature type="transmembrane region" description="Helical" evidence="9">
    <location>
        <begin position="175"/>
        <end position="195"/>
    </location>
</feature>
<comment type="function">
    <text evidence="8">The phosphoenolpyruvate-dependent sugar phosphotransferase system (PTS), a major carbohydrate active -transport system, catalyzes the phosphorylation of incoming sugar substrates concomitant with their translocation across the cell membrane.</text>
</comment>
<evidence type="ECO:0000313" key="12">
    <source>
        <dbReference type="Proteomes" id="UP001144612"/>
    </source>
</evidence>
<evidence type="ECO:0000256" key="2">
    <source>
        <dbReference type="ARBA" id="ARBA00022448"/>
    </source>
</evidence>
<dbReference type="Pfam" id="PF02378">
    <property type="entry name" value="PTS_EIIC"/>
    <property type="match status" value="1"/>
</dbReference>
<feature type="transmembrane region" description="Helical" evidence="9">
    <location>
        <begin position="385"/>
        <end position="404"/>
    </location>
</feature>
<feature type="transmembrane region" description="Helical" evidence="9">
    <location>
        <begin position="136"/>
        <end position="154"/>
    </location>
</feature>
<organism evidence="11 12">
    <name type="scientific">Clostridium brassicae</name>
    <dbReference type="NCBI Taxonomy" id="2999072"/>
    <lineage>
        <taxon>Bacteria</taxon>
        <taxon>Bacillati</taxon>
        <taxon>Bacillota</taxon>
        <taxon>Clostridia</taxon>
        <taxon>Eubacteriales</taxon>
        <taxon>Clostridiaceae</taxon>
        <taxon>Clostridium</taxon>
    </lineage>
</organism>
<dbReference type="InterPro" id="IPR051088">
    <property type="entry name" value="PTS_Sugar-EIIC/EIIB"/>
</dbReference>
<proteinExistence type="predicted"/>
<evidence type="ECO:0000259" key="10">
    <source>
        <dbReference type="PROSITE" id="PS51105"/>
    </source>
</evidence>